<keyword evidence="2" id="KW-1185">Reference proteome</keyword>
<evidence type="ECO:0000313" key="2">
    <source>
        <dbReference type="Proteomes" id="UP000224915"/>
    </source>
</evidence>
<gene>
    <name evidence="1" type="ORF">ATL40_1432</name>
</gene>
<dbReference type="Proteomes" id="UP000224915">
    <property type="component" value="Unassembled WGS sequence"/>
</dbReference>
<sequence>MDTQFVARVVEPAARRGLRVLVVLDVLAEVRPAMDAIAEVTGGDHWLPAPSLVRRGYGQERIEWENGGSVSFASLRTPAGRSMVADVVAVVPSVLIRPDRLADLIPCTVTSRVQEWMVLPGPLAASDVAALAER</sequence>
<reference evidence="1 2" key="1">
    <citation type="submission" date="2017-10" db="EMBL/GenBank/DDBJ databases">
        <title>Sequencing the genomes of 1000 actinobacteria strains.</title>
        <authorList>
            <person name="Klenk H.-P."/>
        </authorList>
    </citation>
    <scope>NUCLEOTIDE SEQUENCE [LARGE SCALE GENOMIC DNA]</scope>
    <source>
        <strain evidence="1 2">DSM 21801</strain>
    </source>
</reference>
<dbReference type="EMBL" id="PDJD01000001">
    <property type="protein sequence ID" value="PFG19856.1"/>
    <property type="molecule type" value="Genomic_DNA"/>
</dbReference>
<evidence type="ECO:0000313" key="1">
    <source>
        <dbReference type="EMBL" id="PFG19856.1"/>
    </source>
</evidence>
<comment type="caution">
    <text evidence="1">The sequence shown here is derived from an EMBL/GenBank/DDBJ whole genome shotgun (WGS) entry which is preliminary data.</text>
</comment>
<proteinExistence type="predicted"/>
<dbReference type="RefSeq" id="WP_143556887.1">
    <property type="nucleotide sequence ID" value="NZ_PDJD01000001.1"/>
</dbReference>
<accession>A0A2A9D0E7</accession>
<dbReference type="AlphaFoldDB" id="A0A2A9D0E7"/>
<protein>
    <submittedName>
        <fullName evidence="1">Uncharacterized protein</fullName>
    </submittedName>
</protein>
<name>A0A2A9D0E7_9MICO</name>
<organism evidence="1 2">
    <name type="scientific">Serinibacter salmoneus</name>
    <dbReference type="NCBI Taxonomy" id="556530"/>
    <lineage>
        <taxon>Bacteria</taxon>
        <taxon>Bacillati</taxon>
        <taxon>Actinomycetota</taxon>
        <taxon>Actinomycetes</taxon>
        <taxon>Micrococcales</taxon>
        <taxon>Beutenbergiaceae</taxon>
        <taxon>Serinibacter</taxon>
    </lineage>
</organism>